<gene>
    <name evidence="10" type="ORF">NEMVEDRAFT_v1g202152</name>
</gene>
<dbReference type="PRINTS" id="PR00237">
    <property type="entry name" value="GPCRRHODOPSN"/>
</dbReference>
<dbReference type="eggNOG" id="KOG4219">
    <property type="taxonomic scope" value="Eukaryota"/>
</dbReference>
<feature type="transmembrane region" description="Helical" evidence="8">
    <location>
        <begin position="12"/>
        <end position="34"/>
    </location>
</feature>
<dbReference type="PROSITE" id="PS50262">
    <property type="entry name" value="G_PROTEIN_RECEP_F1_2"/>
    <property type="match status" value="1"/>
</dbReference>
<dbReference type="PANTHER" id="PTHR24241">
    <property type="entry name" value="NEUROPEPTIDE RECEPTOR-RELATED G-PROTEIN COUPLED RECEPTOR"/>
    <property type="match status" value="1"/>
</dbReference>
<evidence type="ECO:0000256" key="8">
    <source>
        <dbReference type="SAM" id="Phobius"/>
    </source>
</evidence>
<sequence length="307" mass="34759">MTYTFMPLEYPAKVSLTVTAYTIGILAAVGNALIIHFTRTEKRAARALGRAHASYFVLSLATSDLCASIISIPLSTTQMFIDFLTSDWRCKAYRTVIISFPVITINNLVVIAVERYLAVLRPFHLPSNRLVKVLIAGAWVAGVLMTMVYTATSGMIPAIIDQDHFTLVCFTDDTVTTHRVMVLIFIVIMNLIPTIGLLIIAILITRHLNKRTVSPEVRSNQKSDAWKHKTTRMFVTIVVSFAAPYLLWFVYIALNITVKPDLRFAEEFIIRYSFSIMALSNGMVNVFIYFSYIKQLRKRLRSVFDRA</sequence>
<evidence type="ECO:0000256" key="7">
    <source>
        <dbReference type="RuleBase" id="RU000688"/>
    </source>
</evidence>
<keyword evidence="11" id="KW-1185">Reference proteome</keyword>
<keyword evidence="7" id="KW-0807">Transducer</keyword>
<dbReference type="PROSITE" id="PS00237">
    <property type="entry name" value="G_PROTEIN_RECEP_F1_1"/>
    <property type="match status" value="1"/>
</dbReference>
<dbReference type="Proteomes" id="UP000001593">
    <property type="component" value="Unassembled WGS sequence"/>
</dbReference>
<proteinExistence type="inferred from homology"/>
<evidence type="ECO:0000313" key="11">
    <source>
        <dbReference type="Proteomes" id="UP000001593"/>
    </source>
</evidence>
<dbReference type="EMBL" id="DS469538">
    <property type="protein sequence ID" value="EDO45120.1"/>
    <property type="molecule type" value="Genomic_DNA"/>
</dbReference>
<name>A7RU07_NEMVE</name>
<feature type="transmembrane region" description="Helical" evidence="8">
    <location>
        <begin position="180"/>
        <end position="204"/>
    </location>
</feature>
<dbReference type="GO" id="GO:0005886">
    <property type="term" value="C:plasma membrane"/>
    <property type="evidence" value="ECO:0000318"/>
    <property type="project" value="GO_Central"/>
</dbReference>
<dbReference type="STRING" id="45351.A7RU07"/>
<keyword evidence="7" id="KW-0297">G-protein coupled receptor</keyword>
<accession>A7RU07</accession>
<keyword evidence="5 8" id="KW-0472">Membrane</keyword>
<evidence type="ECO:0000256" key="6">
    <source>
        <dbReference type="ARBA" id="ARBA00023170"/>
    </source>
</evidence>
<comment type="subcellular location">
    <subcellularLocation>
        <location evidence="1">Cell membrane</location>
        <topology evidence="1">Multi-pass membrane protein</topology>
    </subcellularLocation>
</comment>
<dbReference type="Pfam" id="PF00001">
    <property type="entry name" value="7tm_1"/>
    <property type="match status" value="1"/>
</dbReference>
<dbReference type="PhylomeDB" id="A7RU07"/>
<keyword evidence="3 7" id="KW-0812">Transmembrane</keyword>
<dbReference type="SUPFAM" id="SSF81321">
    <property type="entry name" value="Family A G protein-coupled receptor-like"/>
    <property type="match status" value="1"/>
</dbReference>
<evidence type="ECO:0000256" key="4">
    <source>
        <dbReference type="ARBA" id="ARBA00022989"/>
    </source>
</evidence>
<evidence type="ECO:0000256" key="3">
    <source>
        <dbReference type="ARBA" id="ARBA00022692"/>
    </source>
</evidence>
<keyword evidence="2" id="KW-1003">Cell membrane</keyword>
<keyword evidence="4 8" id="KW-1133">Transmembrane helix</keyword>
<reference evidence="10 11" key="1">
    <citation type="journal article" date="2007" name="Science">
        <title>Sea anemone genome reveals ancestral eumetazoan gene repertoire and genomic organization.</title>
        <authorList>
            <person name="Putnam N.H."/>
            <person name="Srivastava M."/>
            <person name="Hellsten U."/>
            <person name="Dirks B."/>
            <person name="Chapman J."/>
            <person name="Salamov A."/>
            <person name="Terry A."/>
            <person name="Shapiro H."/>
            <person name="Lindquist E."/>
            <person name="Kapitonov V.V."/>
            <person name="Jurka J."/>
            <person name="Genikhovich G."/>
            <person name="Grigoriev I.V."/>
            <person name="Lucas S.M."/>
            <person name="Steele R.E."/>
            <person name="Finnerty J.R."/>
            <person name="Technau U."/>
            <person name="Martindale M.Q."/>
            <person name="Rokhsar D.S."/>
        </authorList>
    </citation>
    <scope>NUCLEOTIDE SEQUENCE [LARGE SCALE GENOMIC DNA]</scope>
    <source>
        <strain evidence="11">CH2 X CH6</strain>
    </source>
</reference>
<dbReference type="AlphaFoldDB" id="A7RU07"/>
<feature type="transmembrane region" description="Helical" evidence="8">
    <location>
        <begin position="269"/>
        <end position="292"/>
    </location>
</feature>
<dbReference type="FunFam" id="1.20.1070.10:FF:000355">
    <property type="entry name" value="Predicted protein"/>
    <property type="match status" value="1"/>
</dbReference>
<comment type="similarity">
    <text evidence="7">Belongs to the G-protein coupled receptor 1 family.</text>
</comment>
<dbReference type="HOGENOM" id="CLU_050294_0_0_1"/>
<feature type="domain" description="G-protein coupled receptors family 1 profile" evidence="9">
    <location>
        <begin position="30"/>
        <end position="289"/>
    </location>
</feature>
<evidence type="ECO:0000259" key="9">
    <source>
        <dbReference type="PROSITE" id="PS50262"/>
    </source>
</evidence>
<dbReference type="PANTHER" id="PTHR24241:SF76">
    <property type="entry name" value="NEUROPEPTIDE SIFAMIDE RECEPTOR"/>
    <property type="match status" value="1"/>
</dbReference>
<feature type="transmembrane region" description="Helical" evidence="8">
    <location>
        <begin position="233"/>
        <end position="254"/>
    </location>
</feature>
<dbReference type="Gene3D" id="1.20.1070.10">
    <property type="entry name" value="Rhodopsin 7-helix transmembrane proteins"/>
    <property type="match status" value="1"/>
</dbReference>
<feature type="transmembrane region" description="Helical" evidence="8">
    <location>
        <begin position="92"/>
        <end position="113"/>
    </location>
</feature>
<dbReference type="InParanoid" id="A7RU07"/>
<protein>
    <recommendedName>
        <fullName evidence="9">G-protein coupled receptors family 1 profile domain-containing protein</fullName>
    </recommendedName>
</protein>
<evidence type="ECO:0000256" key="1">
    <source>
        <dbReference type="ARBA" id="ARBA00004651"/>
    </source>
</evidence>
<evidence type="ECO:0000313" key="10">
    <source>
        <dbReference type="EMBL" id="EDO45120.1"/>
    </source>
</evidence>
<dbReference type="InterPro" id="IPR017452">
    <property type="entry name" value="GPCR_Rhodpsn_7TM"/>
</dbReference>
<evidence type="ECO:0000256" key="5">
    <source>
        <dbReference type="ARBA" id="ARBA00023136"/>
    </source>
</evidence>
<organism evidence="10 11">
    <name type="scientific">Nematostella vectensis</name>
    <name type="common">Starlet sea anemone</name>
    <dbReference type="NCBI Taxonomy" id="45351"/>
    <lineage>
        <taxon>Eukaryota</taxon>
        <taxon>Metazoa</taxon>
        <taxon>Cnidaria</taxon>
        <taxon>Anthozoa</taxon>
        <taxon>Hexacorallia</taxon>
        <taxon>Actiniaria</taxon>
        <taxon>Edwardsiidae</taxon>
        <taxon>Nematostella</taxon>
    </lineage>
</organism>
<evidence type="ECO:0000256" key="2">
    <source>
        <dbReference type="ARBA" id="ARBA00022475"/>
    </source>
</evidence>
<dbReference type="GO" id="GO:0007186">
    <property type="term" value="P:G protein-coupled receptor signaling pathway"/>
    <property type="evidence" value="ECO:0000318"/>
    <property type="project" value="GO_Central"/>
</dbReference>
<keyword evidence="6 7" id="KW-0675">Receptor</keyword>
<dbReference type="CDD" id="cd00637">
    <property type="entry name" value="7tm_classA_rhodopsin-like"/>
    <property type="match status" value="1"/>
</dbReference>
<dbReference type="GO" id="GO:0004930">
    <property type="term" value="F:G protein-coupled receptor activity"/>
    <property type="evidence" value="ECO:0000318"/>
    <property type="project" value="GO_Central"/>
</dbReference>
<feature type="transmembrane region" description="Helical" evidence="8">
    <location>
        <begin position="133"/>
        <end position="160"/>
    </location>
</feature>
<dbReference type="InterPro" id="IPR000276">
    <property type="entry name" value="GPCR_Rhodpsn"/>
</dbReference>
<dbReference type="GO" id="GO:0032870">
    <property type="term" value="P:cellular response to hormone stimulus"/>
    <property type="evidence" value="ECO:0000318"/>
    <property type="project" value="GO_Central"/>
</dbReference>
<feature type="transmembrane region" description="Helical" evidence="8">
    <location>
        <begin position="55"/>
        <end position="72"/>
    </location>
</feature>